<dbReference type="InterPro" id="IPR010624">
    <property type="entry name" value="KaiC_dom"/>
</dbReference>
<evidence type="ECO:0000313" key="9">
    <source>
        <dbReference type="EMBL" id="MCD7108035.1"/>
    </source>
</evidence>
<dbReference type="SMART" id="SM00382">
    <property type="entry name" value="AAA"/>
    <property type="match status" value="2"/>
</dbReference>
<sequence>MTQHSKGASGKAATGIIGLDEVMQGGLPKGRTTLIEGGPGCGKTVLALQMLVNGAKLSGEPGIFVAFEESSQRIVQNAGTFGWDLESLQRDNLFFIDAQPSYDLLQSGPFDLGGMLAALDVKVKEMGAKRVVFDALDMVLDLFDHRRAARNETYRLHQWLTERGLTAVITAKASPLLNGGTSEALEFLQFMVDCSIFLRHDMVEGTSQRSVRVGKFRGSPFEENATPFGIGPRGIEVAYGRNADDTKRKASTERLSSGVRRLDTMLDGGYYRGAGILLTGSPGTAKTTLAGAFAVASCERGDRTLFVTLDSPEEEILRNLKVVGVDLAPHVASGKLLFKTIRSTTASAEIHLMRIRDIARSHGARCLVIDPVSALSKSGNLGTARNVVERLIDWSKAQEITLLCTSLLEGDNPLAESTAVQISTLADTWIHLNYLVHAGERNRAISIIKSRGSNHSNQVRELILSASGISLADVFTAGGEVLMGAMRWERERAAQQEQAEREAQLKRRRTELSAEATALQGRIDALQQELSEKRKDVDRLSAGIAESGAAAIDSLATLRELRRGDVNDTVSQGEP</sequence>
<dbReference type="GO" id="GO:0005524">
    <property type="term" value="F:ATP binding"/>
    <property type="evidence" value="ECO:0007669"/>
    <property type="project" value="InterPro"/>
</dbReference>
<keyword evidence="10" id="KW-1185">Reference proteome</keyword>
<keyword evidence="2" id="KW-0597">Phosphoprotein</keyword>
<protein>
    <recommendedName>
        <fullName evidence="1">non-specific serine/threonine protein kinase</fullName>
        <ecNumber evidence="1">2.7.11.1</ecNumber>
    </recommendedName>
</protein>
<accession>A0A9X1NPL7</accession>
<evidence type="ECO:0000256" key="6">
    <source>
        <dbReference type="ARBA" id="ARBA00022801"/>
    </source>
</evidence>
<dbReference type="InterPro" id="IPR030665">
    <property type="entry name" value="KaiC"/>
</dbReference>
<evidence type="ECO:0000256" key="5">
    <source>
        <dbReference type="ARBA" id="ARBA00022777"/>
    </source>
</evidence>
<dbReference type="AlphaFoldDB" id="A0A9X1NPL7"/>
<dbReference type="PROSITE" id="PS51146">
    <property type="entry name" value="KAIC"/>
    <property type="match status" value="2"/>
</dbReference>
<keyword evidence="7" id="KW-0175">Coiled coil</keyword>
<organism evidence="9 10">
    <name type="scientific">Rhizobium quercicola</name>
    <dbReference type="NCBI Taxonomy" id="2901226"/>
    <lineage>
        <taxon>Bacteria</taxon>
        <taxon>Pseudomonadati</taxon>
        <taxon>Pseudomonadota</taxon>
        <taxon>Alphaproteobacteria</taxon>
        <taxon>Hyphomicrobiales</taxon>
        <taxon>Rhizobiaceae</taxon>
        <taxon>Rhizobium/Agrobacterium group</taxon>
        <taxon>Rhizobium</taxon>
    </lineage>
</organism>
<dbReference type="PRINTS" id="PR01874">
    <property type="entry name" value="DNAREPAIRADA"/>
</dbReference>
<dbReference type="InterPro" id="IPR051347">
    <property type="entry name" value="Circadian_clock_KaiC-rel"/>
</dbReference>
<evidence type="ECO:0000259" key="8">
    <source>
        <dbReference type="PROSITE" id="PS51146"/>
    </source>
</evidence>
<gene>
    <name evidence="9" type="primary">kaiC</name>
    <name evidence="9" type="ORF">LRX75_03160</name>
</gene>
<dbReference type="PANTHER" id="PTHR42926:SF1">
    <property type="entry name" value="CIRCADIAN CLOCK OSCILLATOR PROTEIN KAIC 1"/>
    <property type="match status" value="1"/>
</dbReference>
<dbReference type="EC" id="2.7.11.1" evidence="1"/>
<evidence type="ECO:0000256" key="2">
    <source>
        <dbReference type="ARBA" id="ARBA00022553"/>
    </source>
</evidence>
<proteinExistence type="predicted"/>
<dbReference type="Pfam" id="PF06745">
    <property type="entry name" value="ATPase"/>
    <property type="match status" value="2"/>
</dbReference>
<dbReference type="PANTHER" id="PTHR42926">
    <property type="match status" value="1"/>
</dbReference>
<evidence type="ECO:0000256" key="3">
    <source>
        <dbReference type="ARBA" id="ARBA00022679"/>
    </source>
</evidence>
<dbReference type="PIRSF" id="PIRSF039117">
    <property type="entry name" value="KaiC"/>
    <property type="match status" value="1"/>
</dbReference>
<dbReference type="GO" id="GO:0016787">
    <property type="term" value="F:hydrolase activity"/>
    <property type="evidence" value="ECO:0007669"/>
    <property type="project" value="UniProtKB-KW"/>
</dbReference>
<keyword evidence="4" id="KW-0677">Repeat</keyword>
<evidence type="ECO:0000256" key="1">
    <source>
        <dbReference type="ARBA" id="ARBA00012513"/>
    </source>
</evidence>
<dbReference type="InterPro" id="IPR003593">
    <property type="entry name" value="AAA+_ATPase"/>
</dbReference>
<comment type="caution">
    <text evidence="9">The sequence shown here is derived from an EMBL/GenBank/DDBJ whole genome shotgun (WGS) entry which is preliminary data.</text>
</comment>
<dbReference type="EMBL" id="JAJOZR010000001">
    <property type="protein sequence ID" value="MCD7108035.1"/>
    <property type="molecule type" value="Genomic_DNA"/>
</dbReference>
<evidence type="ECO:0000256" key="4">
    <source>
        <dbReference type="ARBA" id="ARBA00022737"/>
    </source>
</evidence>
<dbReference type="SUPFAM" id="SSF52540">
    <property type="entry name" value="P-loop containing nucleoside triphosphate hydrolases"/>
    <property type="match status" value="2"/>
</dbReference>
<feature type="domain" description="KaiC" evidence="8">
    <location>
        <begin position="10"/>
        <end position="252"/>
    </location>
</feature>
<feature type="domain" description="KaiC" evidence="8">
    <location>
        <begin position="253"/>
        <end position="485"/>
    </location>
</feature>
<evidence type="ECO:0000256" key="7">
    <source>
        <dbReference type="SAM" id="Coils"/>
    </source>
</evidence>
<name>A0A9X1NPL7_9HYPH</name>
<dbReference type="InterPro" id="IPR027417">
    <property type="entry name" value="P-loop_NTPase"/>
</dbReference>
<keyword evidence="3 9" id="KW-0808">Transferase</keyword>
<feature type="coiled-coil region" evidence="7">
    <location>
        <begin position="485"/>
        <end position="543"/>
    </location>
</feature>
<dbReference type="Gene3D" id="3.40.50.300">
    <property type="entry name" value="P-loop containing nucleotide triphosphate hydrolases"/>
    <property type="match status" value="2"/>
</dbReference>
<keyword evidence="6" id="KW-0378">Hydrolase</keyword>
<dbReference type="Proteomes" id="UP001139089">
    <property type="component" value="Unassembled WGS sequence"/>
</dbReference>
<dbReference type="RefSeq" id="WP_231811796.1">
    <property type="nucleotide sequence ID" value="NZ_JAJOZR010000001.1"/>
</dbReference>
<keyword evidence="5" id="KW-0418">Kinase</keyword>
<evidence type="ECO:0000313" key="10">
    <source>
        <dbReference type="Proteomes" id="UP001139089"/>
    </source>
</evidence>
<dbReference type="InterPro" id="IPR014774">
    <property type="entry name" value="KaiC-like_dom"/>
</dbReference>
<reference evidence="9" key="1">
    <citation type="submission" date="2021-12" db="EMBL/GenBank/DDBJ databases">
        <authorList>
            <person name="Li Y."/>
        </authorList>
    </citation>
    <scope>NUCLEOTIDE SEQUENCE</scope>
    <source>
        <strain evidence="9">DKSPLA3</strain>
    </source>
</reference>
<dbReference type="NCBIfam" id="NF006799">
    <property type="entry name" value="PRK09302.1"/>
    <property type="match status" value="1"/>
</dbReference>
<dbReference type="GO" id="GO:0004674">
    <property type="term" value="F:protein serine/threonine kinase activity"/>
    <property type="evidence" value="ECO:0007669"/>
    <property type="project" value="UniProtKB-EC"/>
</dbReference>